<sequence>MTNELEAIRDHYDSLPEPTPEVVAHARALLAEEAGQRTGGPRHEEGGWRRTRLRTEDGGWGRTRPRTEEGGWGRTRSRRRSRGGRWAVRAGVAVGLAAAVTAGLVLVRAGDDPVPFGTSPASAAELLRHAASAAAREEVRPGPGQFVYVEQKDVTFASGSQSEYNQDVHREVWMPGGDADKALTRSTYGQIKVISGGQPEHVQAPGTVEYQRAGQCRESPLSRPIPTDGLPADPDRLLAQIQRDAQTFVEADQRRRGETNLSQNEIHMRVQKVIGSSLLRLAQNPLTSATTRATVFGAMSKMPTVTVVPELTDPAGRRGVGASIKFESPGGWERGELIFEPTTYRFLGYRSWIGLQEGGRVREIPGGSTAVLSVKVVDSAPEVPKDAGKPLFC</sequence>
<feature type="transmembrane region" description="Helical" evidence="2">
    <location>
        <begin position="86"/>
        <end position="107"/>
    </location>
</feature>
<accession>A0ABN3CGI3</accession>
<name>A0ABN3CGI3_9ACTN</name>
<dbReference type="RefSeq" id="WP_344476618.1">
    <property type="nucleotide sequence ID" value="NZ_BAAAQX010000009.1"/>
</dbReference>
<keyword evidence="4" id="KW-1185">Reference proteome</keyword>
<protein>
    <submittedName>
        <fullName evidence="3">Uncharacterized protein</fullName>
    </submittedName>
</protein>
<dbReference type="NCBIfam" id="NF038083">
    <property type="entry name" value="CU044_5270_fam"/>
    <property type="match status" value="1"/>
</dbReference>
<gene>
    <name evidence="3" type="ORF">GCM10009850_039090</name>
</gene>
<feature type="compositionally biased region" description="Basic and acidic residues" evidence="1">
    <location>
        <begin position="41"/>
        <end position="71"/>
    </location>
</feature>
<organism evidence="3 4">
    <name type="scientific">Nonomuraea monospora</name>
    <dbReference type="NCBI Taxonomy" id="568818"/>
    <lineage>
        <taxon>Bacteria</taxon>
        <taxon>Bacillati</taxon>
        <taxon>Actinomycetota</taxon>
        <taxon>Actinomycetes</taxon>
        <taxon>Streptosporangiales</taxon>
        <taxon>Streptosporangiaceae</taxon>
        <taxon>Nonomuraea</taxon>
    </lineage>
</organism>
<keyword evidence="2" id="KW-1133">Transmembrane helix</keyword>
<keyword evidence="2" id="KW-0812">Transmembrane</keyword>
<feature type="region of interest" description="Disordered" evidence="1">
    <location>
        <begin position="32"/>
        <end position="80"/>
    </location>
</feature>
<proteinExistence type="predicted"/>
<reference evidence="3 4" key="1">
    <citation type="journal article" date="2019" name="Int. J. Syst. Evol. Microbiol.">
        <title>The Global Catalogue of Microorganisms (GCM) 10K type strain sequencing project: providing services to taxonomists for standard genome sequencing and annotation.</title>
        <authorList>
            <consortium name="The Broad Institute Genomics Platform"/>
            <consortium name="The Broad Institute Genome Sequencing Center for Infectious Disease"/>
            <person name="Wu L."/>
            <person name="Ma J."/>
        </authorList>
    </citation>
    <scope>NUCLEOTIDE SEQUENCE [LARGE SCALE GENOMIC DNA]</scope>
    <source>
        <strain evidence="3 4">JCM 16114</strain>
    </source>
</reference>
<dbReference type="EMBL" id="BAAAQX010000009">
    <property type="protein sequence ID" value="GAA2208451.1"/>
    <property type="molecule type" value="Genomic_DNA"/>
</dbReference>
<dbReference type="InterPro" id="IPR047789">
    <property type="entry name" value="CU044_5270-like"/>
</dbReference>
<keyword evidence="2" id="KW-0472">Membrane</keyword>
<evidence type="ECO:0000256" key="2">
    <source>
        <dbReference type="SAM" id="Phobius"/>
    </source>
</evidence>
<evidence type="ECO:0000313" key="3">
    <source>
        <dbReference type="EMBL" id="GAA2208451.1"/>
    </source>
</evidence>
<comment type="caution">
    <text evidence="3">The sequence shown here is derived from an EMBL/GenBank/DDBJ whole genome shotgun (WGS) entry which is preliminary data.</text>
</comment>
<dbReference type="Proteomes" id="UP001499843">
    <property type="component" value="Unassembled WGS sequence"/>
</dbReference>
<evidence type="ECO:0000256" key="1">
    <source>
        <dbReference type="SAM" id="MobiDB-lite"/>
    </source>
</evidence>
<evidence type="ECO:0000313" key="4">
    <source>
        <dbReference type="Proteomes" id="UP001499843"/>
    </source>
</evidence>